<dbReference type="Proteomes" id="UP000601223">
    <property type="component" value="Unassembled WGS sequence"/>
</dbReference>
<evidence type="ECO:0000313" key="8">
    <source>
        <dbReference type="EMBL" id="GIF80791.1"/>
    </source>
</evidence>
<dbReference type="NCBIfam" id="TIGR02937">
    <property type="entry name" value="sigma70-ECF"/>
    <property type="match status" value="1"/>
</dbReference>
<evidence type="ECO:0000313" key="9">
    <source>
        <dbReference type="Proteomes" id="UP000601223"/>
    </source>
</evidence>
<dbReference type="Pfam" id="PF08281">
    <property type="entry name" value="Sigma70_r4_2"/>
    <property type="match status" value="1"/>
</dbReference>
<feature type="domain" description="RNA polymerase sigma factor 70 region 4 type 2" evidence="7">
    <location>
        <begin position="107"/>
        <end position="158"/>
    </location>
</feature>
<protein>
    <recommendedName>
        <fullName evidence="10">Sigma-70 family RNA polymerase sigma factor</fullName>
    </recommendedName>
</protein>
<dbReference type="InterPro" id="IPR013324">
    <property type="entry name" value="RNA_pol_sigma_r3/r4-like"/>
</dbReference>
<dbReference type="GO" id="GO:0003677">
    <property type="term" value="F:DNA binding"/>
    <property type="evidence" value="ECO:0007669"/>
    <property type="project" value="UniProtKB-KW"/>
</dbReference>
<keyword evidence="5" id="KW-0804">Transcription</keyword>
<evidence type="ECO:0000256" key="4">
    <source>
        <dbReference type="ARBA" id="ARBA00023125"/>
    </source>
</evidence>
<dbReference type="InterPro" id="IPR013325">
    <property type="entry name" value="RNA_pol_sigma_r2"/>
</dbReference>
<proteinExistence type="inferred from homology"/>
<reference evidence="8 9" key="1">
    <citation type="submission" date="2021-01" db="EMBL/GenBank/DDBJ databases">
        <title>Whole genome shotgun sequence of Catellatospora bangladeshensis NBRC 107357.</title>
        <authorList>
            <person name="Komaki H."/>
            <person name="Tamura T."/>
        </authorList>
    </citation>
    <scope>NUCLEOTIDE SEQUENCE [LARGE SCALE GENOMIC DNA]</scope>
    <source>
        <strain evidence="8 9">NBRC 107357</strain>
    </source>
</reference>
<dbReference type="PANTHER" id="PTHR43133">
    <property type="entry name" value="RNA POLYMERASE ECF-TYPE SIGMA FACTO"/>
    <property type="match status" value="1"/>
</dbReference>
<gene>
    <name evidence="8" type="ORF">Cba03nite_21400</name>
</gene>
<evidence type="ECO:0000256" key="3">
    <source>
        <dbReference type="ARBA" id="ARBA00023082"/>
    </source>
</evidence>
<dbReference type="PANTHER" id="PTHR43133:SF8">
    <property type="entry name" value="RNA POLYMERASE SIGMA FACTOR HI_1459-RELATED"/>
    <property type="match status" value="1"/>
</dbReference>
<feature type="domain" description="RNA polymerase sigma-70 region 2" evidence="6">
    <location>
        <begin position="15"/>
        <end position="81"/>
    </location>
</feature>
<dbReference type="Pfam" id="PF04542">
    <property type="entry name" value="Sigma70_r2"/>
    <property type="match status" value="1"/>
</dbReference>
<dbReference type="AlphaFoldDB" id="A0A8J3JHI9"/>
<dbReference type="Gene3D" id="1.10.1740.10">
    <property type="match status" value="1"/>
</dbReference>
<keyword evidence="4" id="KW-0238">DNA-binding</keyword>
<dbReference type="GO" id="GO:0016987">
    <property type="term" value="F:sigma factor activity"/>
    <property type="evidence" value="ECO:0007669"/>
    <property type="project" value="UniProtKB-KW"/>
</dbReference>
<dbReference type="InterPro" id="IPR014284">
    <property type="entry name" value="RNA_pol_sigma-70_dom"/>
</dbReference>
<name>A0A8J3JHI9_9ACTN</name>
<keyword evidence="9" id="KW-1185">Reference proteome</keyword>
<dbReference type="SUPFAM" id="SSF88946">
    <property type="entry name" value="Sigma2 domain of RNA polymerase sigma factors"/>
    <property type="match status" value="1"/>
</dbReference>
<dbReference type="InterPro" id="IPR036388">
    <property type="entry name" value="WH-like_DNA-bd_sf"/>
</dbReference>
<evidence type="ECO:0000256" key="5">
    <source>
        <dbReference type="ARBA" id="ARBA00023163"/>
    </source>
</evidence>
<evidence type="ECO:0000256" key="2">
    <source>
        <dbReference type="ARBA" id="ARBA00023015"/>
    </source>
</evidence>
<evidence type="ECO:0008006" key="10">
    <source>
        <dbReference type="Google" id="ProtNLM"/>
    </source>
</evidence>
<sequence>MESDDAAARARFEALFDAHYAELTRFASRRVGADTAGDVVSGTFLIAWRRLAEVPETHPRAWLYGVARHVIANELRSRERRDRLVAKAGGAEHAVTEDHAGQVGEHLRVRAALSALSPADQEVLRLTAWDGLDVAEAALVLGCSRTALKVRLHRARRRFAARLRAAEGADLSTARRGPLPTILPEGSTR</sequence>
<accession>A0A8J3JHI9</accession>
<evidence type="ECO:0000256" key="1">
    <source>
        <dbReference type="ARBA" id="ARBA00010641"/>
    </source>
</evidence>
<comment type="caution">
    <text evidence="8">The sequence shown here is derived from an EMBL/GenBank/DDBJ whole genome shotgun (WGS) entry which is preliminary data.</text>
</comment>
<dbReference type="RefSeq" id="WP_203744705.1">
    <property type="nucleotide sequence ID" value="NZ_BONF01000010.1"/>
</dbReference>
<dbReference type="InterPro" id="IPR013249">
    <property type="entry name" value="RNA_pol_sigma70_r4_t2"/>
</dbReference>
<keyword evidence="2" id="KW-0805">Transcription regulation</keyword>
<evidence type="ECO:0000259" key="7">
    <source>
        <dbReference type="Pfam" id="PF08281"/>
    </source>
</evidence>
<dbReference type="GO" id="GO:0006352">
    <property type="term" value="P:DNA-templated transcription initiation"/>
    <property type="evidence" value="ECO:0007669"/>
    <property type="project" value="InterPro"/>
</dbReference>
<comment type="similarity">
    <text evidence="1">Belongs to the sigma-70 factor family. ECF subfamily.</text>
</comment>
<dbReference type="InterPro" id="IPR007627">
    <property type="entry name" value="RNA_pol_sigma70_r2"/>
</dbReference>
<evidence type="ECO:0000259" key="6">
    <source>
        <dbReference type="Pfam" id="PF04542"/>
    </source>
</evidence>
<keyword evidence="3" id="KW-0731">Sigma factor</keyword>
<organism evidence="8 9">
    <name type="scientific">Catellatospora bangladeshensis</name>
    <dbReference type="NCBI Taxonomy" id="310355"/>
    <lineage>
        <taxon>Bacteria</taxon>
        <taxon>Bacillati</taxon>
        <taxon>Actinomycetota</taxon>
        <taxon>Actinomycetes</taxon>
        <taxon>Micromonosporales</taxon>
        <taxon>Micromonosporaceae</taxon>
        <taxon>Catellatospora</taxon>
    </lineage>
</organism>
<dbReference type="InterPro" id="IPR039425">
    <property type="entry name" value="RNA_pol_sigma-70-like"/>
</dbReference>
<dbReference type="EMBL" id="BONF01000010">
    <property type="protein sequence ID" value="GIF80791.1"/>
    <property type="molecule type" value="Genomic_DNA"/>
</dbReference>
<dbReference type="Gene3D" id="1.10.10.10">
    <property type="entry name" value="Winged helix-like DNA-binding domain superfamily/Winged helix DNA-binding domain"/>
    <property type="match status" value="1"/>
</dbReference>
<dbReference type="SUPFAM" id="SSF88659">
    <property type="entry name" value="Sigma3 and sigma4 domains of RNA polymerase sigma factors"/>
    <property type="match status" value="1"/>
</dbReference>